<dbReference type="NCBIfam" id="NF009897">
    <property type="entry name" value="PRK13357.1"/>
    <property type="match status" value="1"/>
</dbReference>
<dbReference type="UniPathway" id="UPA00048">
    <property type="reaction ID" value="UER00073"/>
</dbReference>
<keyword evidence="7 17" id="KW-0028">Amino-acid biosynthesis</keyword>
<dbReference type="GO" id="GO:0009098">
    <property type="term" value="P:L-leucine biosynthetic process"/>
    <property type="evidence" value="ECO:0007669"/>
    <property type="project" value="UniProtKB-UniPathway"/>
</dbReference>
<sequence length="355" mass="39833">MNQTIEFIRSTTRKDKPGVSSLGFGNYFTDHMFVMDYDETNGWHSPRITPYEPLVLDPGAAVFHYGQAVFEGLKAYETSDERILLFRPKSNIERFNISNERIGIPPLDEELMLEALKQLIEIEKDWIPEGEGTSLYIRPFVIATEPCLGVRPSKQYKFMIILSPVGSYYGEQLKAVKIYVESEYVRAVKGGVGFAKTAGNYAASLQPQIKAEKLGYDQVLWLDAVEKKYVEEVGSMNIFFKINGEIVTPKLNGSILGGVTRDSVVELLQHWGVPVREEKISIAEVYEAYQKGELEEVFGTGTAAVIAPVGELSWNGEKITINNFEIGELSQKIYDAMTAIQNGKETDPFGWTVEV</sequence>
<keyword evidence="20" id="KW-1185">Reference proteome</keyword>
<dbReference type="AlphaFoldDB" id="A0A073JS95"/>
<dbReference type="CDD" id="cd01557">
    <property type="entry name" value="BCAT_beta_family"/>
    <property type="match status" value="1"/>
</dbReference>
<dbReference type="GO" id="GO:0052654">
    <property type="term" value="F:L-leucine-2-oxoglutarate transaminase activity"/>
    <property type="evidence" value="ECO:0007669"/>
    <property type="project" value="RHEA"/>
</dbReference>
<dbReference type="InterPro" id="IPR043131">
    <property type="entry name" value="BCAT-like_N"/>
</dbReference>
<feature type="modified residue" description="N6-(pyridoxal phosphate)lysine" evidence="14">
    <location>
        <position position="196"/>
    </location>
</feature>
<dbReference type="EC" id="2.6.1.42" evidence="17"/>
<dbReference type="PANTHER" id="PTHR11825:SF44">
    <property type="entry name" value="BRANCHED-CHAIN-AMINO-ACID AMINOTRANSFERASE"/>
    <property type="match status" value="1"/>
</dbReference>
<gene>
    <name evidence="19" type="ORF">BAMA_18375</name>
</gene>
<evidence type="ECO:0000313" key="20">
    <source>
        <dbReference type="Proteomes" id="UP000027822"/>
    </source>
</evidence>
<evidence type="ECO:0000256" key="9">
    <source>
        <dbReference type="ARBA" id="ARBA00022898"/>
    </source>
</evidence>
<keyword evidence="9 16" id="KW-0663">Pyridoxal phosphate</keyword>
<proteinExistence type="inferred from homology"/>
<dbReference type="InterPro" id="IPR043132">
    <property type="entry name" value="BCAT-like_C"/>
</dbReference>
<dbReference type="GO" id="GO:0052655">
    <property type="term" value="F:L-valine-2-oxoglutarate transaminase activity"/>
    <property type="evidence" value="ECO:0007669"/>
    <property type="project" value="RHEA"/>
</dbReference>
<dbReference type="OrthoDB" id="9804984at2"/>
<evidence type="ECO:0000256" key="15">
    <source>
        <dbReference type="RuleBase" id="RU004106"/>
    </source>
</evidence>
<accession>A0A073JS95</accession>
<dbReference type="PIRSF" id="PIRSF006468">
    <property type="entry name" value="BCAT1"/>
    <property type="match status" value="1"/>
</dbReference>
<dbReference type="NCBIfam" id="TIGR01123">
    <property type="entry name" value="ilvE_II"/>
    <property type="match status" value="1"/>
</dbReference>
<evidence type="ECO:0000256" key="17">
    <source>
        <dbReference type="RuleBase" id="RU004517"/>
    </source>
</evidence>
<evidence type="ECO:0000256" key="14">
    <source>
        <dbReference type="PIRSR" id="PIRSR006468-1"/>
    </source>
</evidence>
<dbReference type="Gene3D" id="3.30.470.10">
    <property type="match status" value="1"/>
</dbReference>
<dbReference type="InterPro" id="IPR033939">
    <property type="entry name" value="BCAT_family"/>
</dbReference>
<comment type="cofactor">
    <cofactor evidence="1 16">
        <name>pyridoxal 5'-phosphate</name>
        <dbReference type="ChEBI" id="CHEBI:597326"/>
    </cofactor>
</comment>
<evidence type="ECO:0000256" key="4">
    <source>
        <dbReference type="ARBA" id="ARBA00005072"/>
    </source>
</evidence>
<comment type="catalytic activity">
    <reaction evidence="12 17">
        <text>L-isoleucine + 2-oxoglutarate = (S)-3-methyl-2-oxopentanoate + L-glutamate</text>
        <dbReference type="Rhea" id="RHEA:24801"/>
        <dbReference type="ChEBI" id="CHEBI:16810"/>
        <dbReference type="ChEBI" id="CHEBI:29985"/>
        <dbReference type="ChEBI" id="CHEBI:35146"/>
        <dbReference type="ChEBI" id="CHEBI:58045"/>
        <dbReference type="EC" id="2.6.1.42"/>
    </reaction>
</comment>
<dbReference type="Pfam" id="PF01063">
    <property type="entry name" value="Aminotran_4"/>
    <property type="match status" value="1"/>
</dbReference>
<dbReference type="Gene3D" id="3.20.10.10">
    <property type="entry name" value="D-amino Acid Aminotransferase, subunit A, domain 2"/>
    <property type="match status" value="1"/>
</dbReference>
<dbReference type="InterPro" id="IPR005786">
    <property type="entry name" value="B_amino_transII"/>
</dbReference>
<evidence type="ECO:0000256" key="11">
    <source>
        <dbReference type="ARBA" id="ARBA00048212"/>
    </source>
</evidence>
<dbReference type="SUPFAM" id="SSF56752">
    <property type="entry name" value="D-aminoacid aminotransferase-like PLP-dependent enzymes"/>
    <property type="match status" value="1"/>
</dbReference>
<dbReference type="PANTHER" id="PTHR11825">
    <property type="entry name" value="SUBGROUP IIII AMINOTRANSFERASE"/>
    <property type="match status" value="1"/>
</dbReference>
<keyword evidence="10 17" id="KW-0100">Branched-chain amino acid biosynthesis</keyword>
<name>A0A073JS95_9BACI</name>
<dbReference type="GO" id="GO:0009099">
    <property type="term" value="P:L-valine biosynthetic process"/>
    <property type="evidence" value="ECO:0007669"/>
    <property type="project" value="UniProtKB-UniPathway"/>
</dbReference>
<evidence type="ECO:0000256" key="5">
    <source>
        <dbReference type="ARBA" id="ARBA00009320"/>
    </source>
</evidence>
<comment type="pathway">
    <text evidence="2 18">Amino-acid biosynthesis; L-isoleucine biosynthesis; L-isoleucine from 2-oxobutanoate: step 4/4.</text>
</comment>
<keyword evidence="8 17" id="KW-0808">Transferase</keyword>
<dbReference type="GO" id="GO:0052656">
    <property type="term" value="F:L-isoleucine-2-oxoglutarate transaminase activity"/>
    <property type="evidence" value="ECO:0007669"/>
    <property type="project" value="RHEA"/>
</dbReference>
<dbReference type="UniPathway" id="UPA00049">
    <property type="reaction ID" value="UER00062"/>
</dbReference>
<evidence type="ECO:0000256" key="7">
    <source>
        <dbReference type="ARBA" id="ARBA00022605"/>
    </source>
</evidence>
<evidence type="ECO:0000256" key="8">
    <source>
        <dbReference type="ARBA" id="ARBA00022679"/>
    </source>
</evidence>
<evidence type="ECO:0000256" key="2">
    <source>
        <dbReference type="ARBA" id="ARBA00004824"/>
    </source>
</evidence>
<dbReference type="InterPro" id="IPR036038">
    <property type="entry name" value="Aminotransferase-like"/>
</dbReference>
<dbReference type="Proteomes" id="UP000027822">
    <property type="component" value="Unassembled WGS sequence"/>
</dbReference>
<dbReference type="EMBL" id="JOTN01000044">
    <property type="protein sequence ID" value="KEK17132.1"/>
    <property type="molecule type" value="Genomic_DNA"/>
</dbReference>
<evidence type="ECO:0000256" key="1">
    <source>
        <dbReference type="ARBA" id="ARBA00001933"/>
    </source>
</evidence>
<dbReference type="STRING" id="574376.BAMA_18375"/>
<keyword evidence="6 17" id="KW-0032">Aminotransferase</keyword>
<evidence type="ECO:0000256" key="3">
    <source>
        <dbReference type="ARBA" id="ARBA00004931"/>
    </source>
</evidence>
<comment type="catalytic activity">
    <reaction evidence="11 17">
        <text>L-valine + 2-oxoglutarate = 3-methyl-2-oxobutanoate + L-glutamate</text>
        <dbReference type="Rhea" id="RHEA:24813"/>
        <dbReference type="ChEBI" id="CHEBI:11851"/>
        <dbReference type="ChEBI" id="CHEBI:16810"/>
        <dbReference type="ChEBI" id="CHEBI:29985"/>
        <dbReference type="ChEBI" id="CHEBI:57762"/>
        <dbReference type="EC" id="2.6.1.42"/>
    </reaction>
</comment>
<reference evidence="19 20" key="1">
    <citation type="submission" date="2014-06" db="EMBL/GenBank/DDBJ databases">
        <title>Draft genome sequence of Bacillus manliponensis JCM 15802 (MCCC 1A00708).</title>
        <authorList>
            <person name="Lai Q."/>
            <person name="Liu Y."/>
            <person name="Shao Z."/>
        </authorList>
    </citation>
    <scope>NUCLEOTIDE SEQUENCE [LARGE SCALE GENOMIC DNA]</scope>
    <source>
        <strain evidence="19 20">JCM 15802</strain>
    </source>
</reference>
<comment type="catalytic activity">
    <reaction evidence="13 17">
        <text>L-leucine + 2-oxoglutarate = 4-methyl-2-oxopentanoate + L-glutamate</text>
        <dbReference type="Rhea" id="RHEA:18321"/>
        <dbReference type="ChEBI" id="CHEBI:16810"/>
        <dbReference type="ChEBI" id="CHEBI:17865"/>
        <dbReference type="ChEBI" id="CHEBI:29985"/>
        <dbReference type="ChEBI" id="CHEBI:57427"/>
        <dbReference type="EC" id="2.6.1.42"/>
    </reaction>
</comment>
<dbReference type="UniPathway" id="UPA00047">
    <property type="reaction ID" value="UER00058"/>
</dbReference>
<dbReference type="InterPro" id="IPR018300">
    <property type="entry name" value="Aminotrans_IV_CS"/>
</dbReference>
<evidence type="ECO:0000313" key="19">
    <source>
        <dbReference type="EMBL" id="KEK17132.1"/>
    </source>
</evidence>
<protein>
    <recommendedName>
        <fullName evidence="17">Branched-chain-amino-acid aminotransferase</fullName>
        <ecNumber evidence="17">2.6.1.42</ecNumber>
    </recommendedName>
</protein>
<organism evidence="19 20">
    <name type="scientific">Bacillus manliponensis</name>
    <dbReference type="NCBI Taxonomy" id="574376"/>
    <lineage>
        <taxon>Bacteria</taxon>
        <taxon>Bacillati</taxon>
        <taxon>Bacillota</taxon>
        <taxon>Bacilli</taxon>
        <taxon>Bacillales</taxon>
        <taxon>Bacillaceae</taxon>
        <taxon>Bacillus</taxon>
        <taxon>Bacillus cereus group</taxon>
    </lineage>
</organism>
<comment type="caution">
    <text evidence="19">The sequence shown here is derived from an EMBL/GenBank/DDBJ whole genome shotgun (WGS) entry which is preliminary data.</text>
</comment>
<dbReference type="RefSeq" id="WP_034644184.1">
    <property type="nucleotide sequence ID" value="NZ_CBCSJC010000003.1"/>
</dbReference>
<evidence type="ECO:0000256" key="12">
    <source>
        <dbReference type="ARBA" id="ARBA00048798"/>
    </source>
</evidence>
<evidence type="ECO:0000256" key="16">
    <source>
        <dbReference type="RuleBase" id="RU004516"/>
    </source>
</evidence>
<evidence type="ECO:0000256" key="13">
    <source>
        <dbReference type="ARBA" id="ARBA00049229"/>
    </source>
</evidence>
<dbReference type="GO" id="GO:0009097">
    <property type="term" value="P:isoleucine biosynthetic process"/>
    <property type="evidence" value="ECO:0007669"/>
    <property type="project" value="UniProtKB-UniPathway"/>
</dbReference>
<evidence type="ECO:0000256" key="10">
    <source>
        <dbReference type="ARBA" id="ARBA00023304"/>
    </source>
</evidence>
<comment type="similarity">
    <text evidence="5 15">Belongs to the class-IV pyridoxal-phosphate-dependent aminotransferase family.</text>
</comment>
<evidence type="ECO:0000256" key="18">
    <source>
        <dbReference type="RuleBase" id="RU004519"/>
    </source>
</evidence>
<dbReference type="eggNOG" id="COG0115">
    <property type="taxonomic scope" value="Bacteria"/>
</dbReference>
<comment type="pathway">
    <text evidence="4 18">Amino-acid biosynthesis; L-leucine biosynthesis; L-leucine from 3-methyl-2-oxobutanoate: step 4/4.</text>
</comment>
<evidence type="ECO:0000256" key="6">
    <source>
        <dbReference type="ARBA" id="ARBA00022576"/>
    </source>
</evidence>
<comment type="pathway">
    <text evidence="3 18">Amino-acid biosynthesis; L-valine biosynthesis; L-valine from pyruvate: step 4/4.</text>
</comment>
<dbReference type="PROSITE" id="PS00770">
    <property type="entry name" value="AA_TRANSFER_CLASS_4"/>
    <property type="match status" value="1"/>
</dbReference>
<dbReference type="InterPro" id="IPR001544">
    <property type="entry name" value="Aminotrans_IV"/>
</dbReference>